<accession>A0A075H3Z0</accession>
<dbReference type="AlphaFoldDB" id="A0A075H3Z0"/>
<name>A0A075H3Z0_9EURY</name>
<dbReference type="EMBL" id="KF900876">
    <property type="protein sequence ID" value="AIF09895.1"/>
    <property type="molecule type" value="Genomic_DNA"/>
</dbReference>
<proteinExistence type="predicted"/>
<organism evidence="1">
    <name type="scientific">uncultured marine group II/III euryarchaeote KM3_41_F08</name>
    <dbReference type="NCBI Taxonomy" id="1456446"/>
    <lineage>
        <taxon>Archaea</taxon>
        <taxon>Methanobacteriati</taxon>
        <taxon>Methanobacteriota</taxon>
        <taxon>environmental samples</taxon>
    </lineage>
</organism>
<reference evidence="1" key="1">
    <citation type="journal article" date="2014" name="Genome Biol. Evol.">
        <title>Pangenome evidence for extensive interdomain horizontal transfer affecting lineage core and shell genes in uncultured planktonic thaumarchaeota and euryarchaeota.</title>
        <authorList>
            <person name="Deschamps P."/>
            <person name="Zivanovic Y."/>
            <person name="Moreira D."/>
            <person name="Rodriguez-Valera F."/>
            <person name="Lopez-Garcia P."/>
        </authorList>
    </citation>
    <scope>NUCLEOTIDE SEQUENCE</scope>
</reference>
<evidence type="ECO:0000313" key="1">
    <source>
        <dbReference type="EMBL" id="AIF09895.1"/>
    </source>
</evidence>
<protein>
    <submittedName>
        <fullName evidence="1">Uncharacterized protein</fullName>
    </submittedName>
</protein>
<sequence length="172" mass="19628">MTDIRQVFMPSVINTEREKTELGVVTREEDAWGVLRAFFARAEDTDCISATIDVWEVDYVGENPRTELAELSRRPCPICERSSFWSEMGEANFRGEKQATSGRCYRLECSAWVEPNTIEIGRFDCGWPAAQWTKRAESFNLGIRGLVEMRGAVTASGRRRRSTMSNELMDDL</sequence>